<reference evidence="3 5" key="2">
    <citation type="submission" date="2016-10" db="EMBL/GenBank/DDBJ databases">
        <authorList>
            <person name="de Groot N.N."/>
        </authorList>
    </citation>
    <scope>NUCLEOTIDE SEQUENCE [LARGE SCALE GENOMIC DNA]</scope>
    <source>
        <strain evidence="3 5">DSM 2895</strain>
    </source>
</reference>
<sequence>MKKIRVIALLIIMSLLASISVPAFAAKSVKGDVVYTSKKYGFSLKIPASWKGKYVVQEATFPIDGYKGVSFNVYYNNKKQSYPVLTIITSKSKQSIVENPFAKYLGAKKGVYYGYICNVGDADAYLLKHPAVLNMISKMTAEDAPKVAKTFKFIK</sequence>
<evidence type="ECO:0000256" key="1">
    <source>
        <dbReference type="SAM" id="SignalP"/>
    </source>
</evidence>
<feature type="chain" id="PRO_5010414651" description="DUF4367 domain-containing protein" evidence="1">
    <location>
        <begin position="26"/>
        <end position="155"/>
    </location>
</feature>
<evidence type="ECO:0000313" key="3">
    <source>
        <dbReference type="EMBL" id="SDH98224.1"/>
    </source>
</evidence>
<protein>
    <recommendedName>
        <fullName evidence="6">DUF4367 domain-containing protein</fullName>
    </recommendedName>
</protein>
<dbReference type="Proteomes" id="UP000037269">
    <property type="component" value="Unassembled WGS sequence"/>
</dbReference>
<dbReference type="RefSeq" id="WP_043067845.1">
    <property type="nucleotide sequence ID" value="NZ_BJOA01000026.1"/>
</dbReference>
<name>A0A0D1UXI1_ANEMI</name>
<keyword evidence="4" id="KW-1185">Reference proteome</keyword>
<dbReference type="AlphaFoldDB" id="A0A0D1UXI1"/>
<dbReference type="Proteomes" id="UP000182836">
    <property type="component" value="Unassembled WGS sequence"/>
</dbReference>
<organism evidence="2 4">
    <name type="scientific">Aneurinibacillus migulanus</name>
    <name type="common">Bacillus migulanus</name>
    <dbReference type="NCBI Taxonomy" id="47500"/>
    <lineage>
        <taxon>Bacteria</taxon>
        <taxon>Bacillati</taxon>
        <taxon>Bacillota</taxon>
        <taxon>Bacilli</taxon>
        <taxon>Bacillales</taxon>
        <taxon>Paenibacillaceae</taxon>
        <taxon>Aneurinibacillus group</taxon>
        <taxon>Aneurinibacillus</taxon>
    </lineage>
</organism>
<reference evidence="2 4" key="1">
    <citation type="submission" date="2015-07" db="EMBL/GenBank/DDBJ databases">
        <title>Fjat-14205 dsm 2895.</title>
        <authorList>
            <person name="Liu B."/>
            <person name="Wang J."/>
            <person name="Zhu Y."/>
            <person name="Liu G."/>
            <person name="Chen Q."/>
            <person name="Chen Z."/>
            <person name="Lan J."/>
            <person name="Che J."/>
            <person name="Ge C."/>
            <person name="Shi H."/>
            <person name="Pan Z."/>
            <person name="Liu X."/>
        </authorList>
    </citation>
    <scope>NUCLEOTIDE SEQUENCE [LARGE SCALE GENOMIC DNA]</scope>
    <source>
        <strain evidence="2 4">DSM 2895</strain>
    </source>
</reference>
<accession>A0A0D1UXI1</accession>
<dbReference type="EMBL" id="LGUG01000004">
    <property type="protein sequence ID" value="KON97913.1"/>
    <property type="molecule type" value="Genomic_DNA"/>
</dbReference>
<evidence type="ECO:0000313" key="4">
    <source>
        <dbReference type="Proteomes" id="UP000037269"/>
    </source>
</evidence>
<dbReference type="GeneID" id="42308046"/>
<keyword evidence="1" id="KW-0732">Signal</keyword>
<gene>
    <name evidence="2" type="ORF">AF333_23255</name>
    <name evidence="3" type="ORF">SAMN04487909_101123</name>
</gene>
<evidence type="ECO:0008006" key="6">
    <source>
        <dbReference type="Google" id="ProtNLM"/>
    </source>
</evidence>
<evidence type="ECO:0000313" key="5">
    <source>
        <dbReference type="Proteomes" id="UP000182836"/>
    </source>
</evidence>
<feature type="signal peptide" evidence="1">
    <location>
        <begin position="1"/>
        <end position="25"/>
    </location>
</feature>
<dbReference type="OrthoDB" id="2624068at2"/>
<evidence type="ECO:0000313" key="2">
    <source>
        <dbReference type="EMBL" id="KON97913.1"/>
    </source>
</evidence>
<dbReference type="EMBL" id="FNED01000001">
    <property type="protein sequence ID" value="SDH98224.1"/>
    <property type="molecule type" value="Genomic_DNA"/>
</dbReference>
<proteinExistence type="predicted"/>
<dbReference type="PATRIC" id="fig|47500.12.peg.2881"/>